<dbReference type="PROSITE" id="PS00036">
    <property type="entry name" value="BZIP_BASIC"/>
    <property type="match status" value="1"/>
</dbReference>
<organism evidence="8">
    <name type="scientific">Mucochytrium quahogii</name>
    <dbReference type="NCBI Taxonomy" id="96639"/>
    <lineage>
        <taxon>Eukaryota</taxon>
        <taxon>Sar</taxon>
        <taxon>Stramenopiles</taxon>
        <taxon>Bigyra</taxon>
        <taxon>Labyrinthulomycetes</taxon>
        <taxon>Thraustochytrida</taxon>
        <taxon>Thraustochytriidae</taxon>
        <taxon>Mucochytrium</taxon>
    </lineage>
</organism>
<evidence type="ECO:0000256" key="3">
    <source>
        <dbReference type="ARBA" id="ARBA00023125"/>
    </source>
</evidence>
<name>A0A7S2WQ41_9STRA</name>
<dbReference type="PANTHER" id="PTHR13044:SF14">
    <property type="entry name" value="CRYPTOCEPHAL, ISOFORM A"/>
    <property type="match status" value="1"/>
</dbReference>
<dbReference type="PROSITE" id="PS50217">
    <property type="entry name" value="BZIP"/>
    <property type="match status" value="1"/>
</dbReference>
<feature type="domain" description="BZIP" evidence="7">
    <location>
        <begin position="272"/>
        <end position="335"/>
    </location>
</feature>
<dbReference type="Gene3D" id="1.20.5.170">
    <property type="match status" value="1"/>
</dbReference>
<sequence length="350" mass="38687">MDMDILEMEEFRLFEDLALLDEGSSMLLEYEDSAGKSFPGNDPAPKLVIDQAGKEVLDDLLRLSQDDPFDLDWMEVGSLEQFLPGMGAEQVNTPVTQQVVEATEQMVVIKDTNMSSSVLHDLLTQPITIKQSPPVRVGSNLGESQKQSQVVDLVSIQSVIASSSSDEIAVPAEISFDSGYSDSSFNTTTTSAPDLLDAGSVDSLISSPLSAEEIDSLLSGSEPSSPSSQISDSNDPDYSPYQSDEDFKPTKSQTGGKQKAKKRRSGPYNTNTDRKDRKRDQNKNAAIRYRNKKREEAEVLKQEEDKLAEKNKELNDKVSQLTREINYMKDLISEVCKAKGLKVTFKNKSH</sequence>
<feature type="compositionally biased region" description="Low complexity" evidence="6">
    <location>
        <begin position="216"/>
        <end position="233"/>
    </location>
</feature>
<keyword evidence="2" id="KW-0805">Transcription regulation</keyword>
<accession>A0A7S2WQ41</accession>
<dbReference type="GO" id="GO:0000977">
    <property type="term" value="F:RNA polymerase II transcription regulatory region sequence-specific DNA binding"/>
    <property type="evidence" value="ECO:0007669"/>
    <property type="project" value="TreeGrafter"/>
</dbReference>
<protein>
    <recommendedName>
        <fullName evidence="7">BZIP domain-containing protein</fullName>
    </recommendedName>
</protein>
<evidence type="ECO:0000256" key="5">
    <source>
        <dbReference type="ARBA" id="ARBA00023242"/>
    </source>
</evidence>
<dbReference type="GO" id="GO:0005634">
    <property type="term" value="C:nucleus"/>
    <property type="evidence" value="ECO:0007669"/>
    <property type="project" value="UniProtKB-SubCell"/>
</dbReference>
<feature type="region of interest" description="Disordered" evidence="6">
    <location>
        <begin position="215"/>
        <end position="299"/>
    </location>
</feature>
<gene>
    <name evidence="8" type="ORF">QSP1433_LOCUS14699</name>
</gene>
<dbReference type="SUPFAM" id="SSF57959">
    <property type="entry name" value="Leucine zipper domain"/>
    <property type="match status" value="1"/>
</dbReference>
<dbReference type="EMBL" id="HBHK01023250">
    <property type="protein sequence ID" value="CAD9701751.1"/>
    <property type="molecule type" value="Transcribed_RNA"/>
</dbReference>
<keyword evidence="4" id="KW-0804">Transcription</keyword>
<dbReference type="GO" id="GO:0001228">
    <property type="term" value="F:DNA-binding transcription activator activity, RNA polymerase II-specific"/>
    <property type="evidence" value="ECO:0007669"/>
    <property type="project" value="TreeGrafter"/>
</dbReference>
<dbReference type="SMART" id="SM00338">
    <property type="entry name" value="BRLZ"/>
    <property type="match status" value="1"/>
</dbReference>
<feature type="compositionally biased region" description="Basic and acidic residues" evidence="6">
    <location>
        <begin position="272"/>
        <end position="282"/>
    </location>
</feature>
<dbReference type="FunFam" id="1.20.5.170:FF:000021">
    <property type="entry name" value="Cyclic AMP-dependent transcription factor ATF-4"/>
    <property type="match status" value="1"/>
</dbReference>
<dbReference type="InterPro" id="IPR046347">
    <property type="entry name" value="bZIP_sf"/>
</dbReference>
<evidence type="ECO:0000256" key="6">
    <source>
        <dbReference type="SAM" id="MobiDB-lite"/>
    </source>
</evidence>
<dbReference type="Pfam" id="PF00170">
    <property type="entry name" value="bZIP_1"/>
    <property type="match status" value="1"/>
</dbReference>
<proteinExistence type="predicted"/>
<evidence type="ECO:0000256" key="4">
    <source>
        <dbReference type="ARBA" id="ARBA00023163"/>
    </source>
</evidence>
<evidence type="ECO:0000256" key="1">
    <source>
        <dbReference type="ARBA" id="ARBA00004123"/>
    </source>
</evidence>
<keyword evidence="5" id="KW-0539">Nucleus</keyword>
<keyword evidence="3" id="KW-0238">DNA-binding</keyword>
<dbReference type="AlphaFoldDB" id="A0A7S2WQ41"/>
<dbReference type="InterPro" id="IPR004827">
    <property type="entry name" value="bZIP"/>
</dbReference>
<evidence type="ECO:0000256" key="2">
    <source>
        <dbReference type="ARBA" id="ARBA00023015"/>
    </source>
</evidence>
<evidence type="ECO:0000259" key="7">
    <source>
        <dbReference type="PROSITE" id="PS50217"/>
    </source>
</evidence>
<dbReference type="PANTHER" id="PTHR13044">
    <property type="entry name" value="ACTIVATING TRANSCRIPTION FACTOR ATF 4/5"/>
    <property type="match status" value="1"/>
</dbReference>
<dbReference type="CDD" id="cd14692">
    <property type="entry name" value="bZIP_ATF4"/>
    <property type="match status" value="1"/>
</dbReference>
<comment type="subcellular location">
    <subcellularLocation>
        <location evidence="1">Nucleus</location>
    </subcellularLocation>
</comment>
<reference evidence="8" key="1">
    <citation type="submission" date="2021-01" db="EMBL/GenBank/DDBJ databases">
        <authorList>
            <person name="Corre E."/>
            <person name="Pelletier E."/>
            <person name="Niang G."/>
            <person name="Scheremetjew M."/>
            <person name="Finn R."/>
            <person name="Kale V."/>
            <person name="Holt S."/>
            <person name="Cochrane G."/>
            <person name="Meng A."/>
            <person name="Brown T."/>
            <person name="Cohen L."/>
        </authorList>
    </citation>
    <scope>NUCLEOTIDE SEQUENCE</scope>
    <source>
        <strain evidence="8">NY070348D</strain>
    </source>
</reference>
<evidence type="ECO:0000313" key="8">
    <source>
        <dbReference type="EMBL" id="CAD9701751.1"/>
    </source>
</evidence>